<proteinExistence type="predicted"/>
<evidence type="ECO:0008006" key="3">
    <source>
        <dbReference type="Google" id="ProtNLM"/>
    </source>
</evidence>
<accession>A0A4Y4DUV0</accession>
<reference evidence="1 2" key="1">
    <citation type="submission" date="2019-06" db="EMBL/GenBank/DDBJ databases">
        <title>Whole genome shotgun sequence of Cellulosimicrobium cellulans NBRC 15516.</title>
        <authorList>
            <person name="Hosoyama A."/>
            <person name="Uohara A."/>
            <person name="Ohji S."/>
            <person name="Ichikawa N."/>
        </authorList>
    </citation>
    <scope>NUCLEOTIDE SEQUENCE [LARGE SCALE GENOMIC DNA]</scope>
    <source>
        <strain evidence="1 2">NBRC 15516</strain>
    </source>
</reference>
<dbReference type="RefSeq" id="WP_141387821.1">
    <property type="nucleotide sequence ID" value="NZ_BJNZ01000002.1"/>
</dbReference>
<comment type="caution">
    <text evidence="1">The sequence shown here is derived from an EMBL/GenBank/DDBJ whole genome shotgun (WGS) entry which is preliminary data.</text>
</comment>
<organism evidence="1 2">
    <name type="scientific">Cellulosimicrobium cellulans</name>
    <name type="common">Arthrobacter luteus</name>
    <dbReference type="NCBI Taxonomy" id="1710"/>
    <lineage>
        <taxon>Bacteria</taxon>
        <taxon>Bacillati</taxon>
        <taxon>Actinomycetota</taxon>
        <taxon>Actinomycetes</taxon>
        <taxon>Micrococcales</taxon>
        <taxon>Promicromonosporaceae</taxon>
        <taxon>Cellulosimicrobium</taxon>
    </lineage>
</organism>
<evidence type="ECO:0000313" key="1">
    <source>
        <dbReference type="EMBL" id="GED08483.1"/>
    </source>
</evidence>
<dbReference type="InterPro" id="IPR027434">
    <property type="entry name" value="Homing_endonucl"/>
</dbReference>
<dbReference type="Gene3D" id="3.10.28.10">
    <property type="entry name" value="Homing endonucleases"/>
    <property type="match status" value="1"/>
</dbReference>
<evidence type="ECO:0000313" key="2">
    <source>
        <dbReference type="Proteomes" id="UP000316659"/>
    </source>
</evidence>
<sequence length="271" mass="29423">MFWDARRPDTAYIVGLLQTDGNHHGDPDHRGRIALELAERDRDVLDAISSLLPCYSSVRLRQRTTNFSADYAAAVLGIFDQTARQQLASLGVTPGRKSSTISPPSAPFSAPDYVRGVLDGDGSLGFTATGVPFVSLVTASPSLARYFCSVIADVCGVRRSARPNARDGVMNIMVANLAAATLARWAWHSPDALGIDRKRRLAEAVAAWRPEPGRESRYGIVRKPWTPAEDAIVLKLAPDEAAEALGRTVQSVSMRRWRLHKAQAAIAPRGP</sequence>
<gene>
    <name evidence="1" type="ORF">CCE02nite_04820</name>
</gene>
<dbReference type="Proteomes" id="UP000316659">
    <property type="component" value="Unassembled WGS sequence"/>
</dbReference>
<name>A0A4Y4DUV0_CELCE</name>
<dbReference type="AlphaFoldDB" id="A0A4Y4DUV0"/>
<dbReference type="EMBL" id="BJNZ01000002">
    <property type="protein sequence ID" value="GED08483.1"/>
    <property type="molecule type" value="Genomic_DNA"/>
</dbReference>
<protein>
    <recommendedName>
        <fullName evidence="3">Homing endonuclease LAGLIDADG domain-containing protein</fullName>
    </recommendedName>
</protein>